<dbReference type="AlphaFoldDB" id="I3UEZ9"/>
<reference evidence="1 2" key="1">
    <citation type="journal article" date="2011" name="J. Bacteriol.">
        <title>Whole-genome shotgun sequencing of the sulfur-oxidizing chemoautotroph Tetrathiobacter kashmirensis.</title>
        <authorList>
            <person name="Ghosh W."/>
            <person name="George A."/>
            <person name="Agarwal A."/>
            <person name="Raj P."/>
            <person name="Alam M."/>
            <person name="Pyne P."/>
            <person name="Das Gupta S.K."/>
        </authorList>
    </citation>
    <scope>NUCLEOTIDE SEQUENCE [LARGE SCALE GENOMIC DNA]</scope>
    <source>
        <strain evidence="1 2">WT001</strain>
    </source>
</reference>
<reference evidence="2" key="2">
    <citation type="journal article" date="2013" name="PLoS ONE">
        <title>Genome implosion elicits host-confinement in Alcaligenaceae: evidence from the comparative genomics of Tetrathiobacter kashmirensis, a pathogen in the making.</title>
        <authorList>
            <person name="Ghosh W."/>
            <person name="Alam M."/>
            <person name="Roy C."/>
            <person name="Pyne P."/>
            <person name="George A."/>
            <person name="Chakraborty R."/>
            <person name="Majumder S."/>
            <person name="Agarwal A."/>
            <person name="Chakraborty S."/>
            <person name="Majumdar S."/>
            <person name="Gupta S.K."/>
        </authorList>
    </citation>
    <scope>NUCLEOTIDE SEQUENCE [LARGE SCALE GENOMIC DNA]</scope>
    <source>
        <strain evidence="2">WT001</strain>
    </source>
</reference>
<dbReference type="KEGG" id="aka:TKWG_18770"/>
<gene>
    <name evidence="1" type="ordered locus">TKWG_18770</name>
</gene>
<keyword evidence="2" id="KW-1185">Reference proteome</keyword>
<dbReference type="Proteomes" id="UP000005267">
    <property type="component" value="Chromosome"/>
</dbReference>
<evidence type="ECO:0000313" key="1">
    <source>
        <dbReference type="EMBL" id="AFK63587.1"/>
    </source>
</evidence>
<protein>
    <submittedName>
        <fullName evidence="1">Uncharacterized protein</fullName>
    </submittedName>
</protein>
<name>I3UEZ9_ADVKW</name>
<dbReference type="HOGENOM" id="CLU_2802798_0_0_4"/>
<proteinExistence type="predicted"/>
<dbReference type="EMBL" id="CP003555">
    <property type="protein sequence ID" value="AFK63587.1"/>
    <property type="molecule type" value="Genomic_DNA"/>
</dbReference>
<accession>I3UEZ9</accession>
<evidence type="ECO:0000313" key="2">
    <source>
        <dbReference type="Proteomes" id="UP000005267"/>
    </source>
</evidence>
<sequence length="67" mass="6896">MDVLLMTNTIQKTAGKFRAGASAAYRSKDDGPCKAAFLSKFCAATAPPAVGIAPQGLLADTGSDRLH</sequence>
<dbReference type="STRING" id="1036672.TKWG_18770"/>
<organism evidence="1 2">
    <name type="scientific">Advenella kashmirensis (strain DSM 17095 / LMG 22695 / WT001)</name>
    <name type="common">Tetrathiobacter kashmirensis</name>
    <dbReference type="NCBI Taxonomy" id="1036672"/>
    <lineage>
        <taxon>Bacteria</taxon>
        <taxon>Pseudomonadati</taxon>
        <taxon>Pseudomonadota</taxon>
        <taxon>Betaproteobacteria</taxon>
        <taxon>Burkholderiales</taxon>
        <taxon>Alcaligenaceae</taxon>
    </lineage>
</organism>